<dbReference type="AlphaFoldDB" id="A0A812JIH1"/>
<dbReference type="EMBL" id="CAJNIZ010002114">
    <property type="protein sequence ID" value="CAE7206451.1"/>
    <property type="molecule type" value="Genomic_DNA"/>
</dbReference>
<protein>
    <submittedName>
        <fullName evidence="1">Uncharacterized protein</fullName>
    </submittedName>
</protein>
<proteinExistence type="predicted"/>
<feature type="non-terminal residue" evidence="1">
    <location>
        <position position="1"/>
    </location>
</feature>
<keyword evidence="2" id="KW-1185">Reference proteome</keyword>
<reference evidence="1" key="1">
    <citation type="submission" date="2021-02" db="EMBL/GenBank/DDBJ databases">
        <authorList>
            <person name="Dougan E. K."/>
            <person name="Rhodes N."/>
            <person name="Thang M."/>
            <person name="Chan C."/>
        </authorList>
    </citation>
    <scope>NUCLEOTIDE SEQUENCE</scope>
</reference>
<evidence type="ECO:0000313" key="2">
    <source>
        <dbReference type="Proteomes" id="UP000649617"/>
    </source>
</evidence>
<name>A0A812JIH1_SYMPI</name>
<dbReference type="Proteomes" id="UP000649617">
    <property type="component" value="Unassembled WGS sequence"/>
</dbReference>
<organism evidence="1 2">
    <name type="scientific">Symbiodinium pilosum</name>
    <name type="common">Dinoflagellate</name>
    <dbReference type="NCBI Taxonomy" id="2952"/>
    <lineage>
        <taxon>Eukaryota</taxon>
        <taxon>Sar</taxon>
        <taxon>Alveolata</taxon>
        <taxon>Dinophyceae</taxon>
        <taxon>Suessiales</taxon>
        <taxon>Symbiodiniaceae</taxon>
        <taxon>Symbiodinium</taxon>
    </lineage>
</organism>
<accession>A0A812JIH1</accession>
<evidence type="ECO:0000313" key="1">
    <source>
        <dbReference type="EMBL" id="CAE7206451.1"/>
    </source>
</evidence>
<sequence>ARQTADEIAVFIYDRFTWMPQRHASLCDFLDSVLEFVQAQVTEEVSAAAERPCAVLAPGAAGAVSPRRLRAFAR</sequence>
<feature type="non-terminal residue" evidence="1">
    <location>
        <position position="74"/>
    </location>
</feature>
<gene>
    <name evidence="1" type="ORF">SPIL2461_LOCUS1995</name>
</gene>
<comment type="caution">
    <text evidence="1">The sequence shown here is derived from an EMBL/GenBank/DDBJ whole genome shotgun (WGS) entry which is preliminary data.</text>
</comment>